<dbReference type="AlphaFoldDB" id="A0A3S9V1Y0"/>
<dbReference type="Proteomes" id="UP000270678">
    <property type="component" value="Chromosome"/>
</dbReference>
<keyword evidence="5" id="KW-1185">Reference proteome</keyword>
<evidence type="ECO:0000313" key="5">
    <source>
        <dbReference type="Proteomes" id="UP000270678"/>
    </source>
</evidence>
<dbReference type="PROSITE" id="PS51186">
    <property type="entry name" value="GNAT"/>
    <property type="match status" value="1"/>
</dbReference>
<dbReference type="GO" id="GO:0016747">
    <property type="term" value="F:acyltransferase activity, transferring groups other than amino-acyl groups"/>
    <property type="evidence" value="ECO:0007669"/>
    <property type="project" value="InterPro"/>
</dbReference>
<evidence type="ECO:0000256" key="2">
    <source>
        <dbReference type="ARBA" id="ARBA00023315"/>
    </source>
</evidence>
<sequence>MKKTMISLVPINAENEMECIDLKPKEDQMNLVASNADSLMHAKKEITSKPHGIYVDDCMVGFLLFDNEVYTDGYYWILRFMIDHRFQGKGYGKSAILEVIEILRRKNDCKEIRVSHVSSNIVANSVYKSCGFEETGEYEECGDPILRYRVIKS</sequence>
<dbReference type="InterPro" id="IPR000182">
    <property type="entry name" value="GNAT_dom"/>
</dbReference>
<dbReference type="RefSeq" id="WP_127001350.1">
    <property type="nucleotide sequence ID" value="NZ_CP034346.1"/>
</dbReference>
<dbReference type="OrthoDB" id="9127144at2"/>
<dbReference type="CDD" id="cd04301">
    <property type="entry name" value="NAT_SF"/>
    <property type="match status" value="1"/>
</dbReference>
<accession>A0A3S9V1Y0</accession>
<dbReference type="EMBL" id="CP034346">
    <property type="protein sequence ID" value="AZS16595.1"/>
    <property type="molecule type" value="Genomic_DNA"/>
</dbReference>
<feature type="domain" description="N-acetyltransferase" evidence="3">
    <location>
        <begin position="6"/>
        <end position="153"/>
    </location>
</feature>
<name>A0A3S9V1Y0_9BACL</name>
<dbReference type="KEGG" id="plut:EI981_20460"/>
<dbReference type="SUPFAM" id="SSF55729">
    <property type="entry name" value="Acyl-CoA N-acyltransferases (Nat)"/>
    <property type="match status" value="1"/>
</dbReference>
<evidence type="ECO:0000256" key="1">
    <source>
        <dbReference type="ARBA" id="ARBA00022679"/>
    </source>
</evidence>
<evidence type="ECO:0000313" key="4">
    <source>
        <dbReference type="EMBL" id="AZS16595.1"/>
    </source>
</evidence>
<keyword evidence="1 4" id="KW-0808">Transferase</keyword>
<dbReference type="Pfam" id="PF00583">
    <property type="entry name" value="Acetyltransf_1"/>
    <property type="match status" value="1"/>
</dbReference>
<dbReference type="InterPro" id="IPR016181">
    <property type="entry name" value="Acyl_CoA_acyltransferase"/>
</dbReference>
<dbReference type="PANTHER" id="PTHR43420">
    <property type="entry name" value="ACETYLTRANSFERASE"/>
    <property type="match status" value="1"/>
</dbReference>
<reference evidence="5" key="1">
    <citation type="submission" date="2018-12" db="EMBL/GenBank/DDBJ databases">
        <title>Complete genome sequence of Paenibacillus sp. MBLB1234.</title>
        <authorList>
            <person name="Nam Y.-D."/>
            <person name="Kang J."/>
            <person name="Chung W.-H."/>
            <person name="Park Y.S."/>
        </authorList>
    </citation>
    <scope>NUCLEOTIDE SEQUENCE [LARGE SCALE GENOMIC DNA]</scope>
    <source>
        <strain evidence="5">MBLB1234</strain>
    </source>
</reference>
<gene>
    <name evidence="4" type="ORF">EI981_20460</name>
</gene>
<dbReference type="InterPro" id="IPR050680">
    <property type="entry name" value="YpeA/RimI_acetyltransf"/>
</dbReference>
<keyword evidence="2" id="KW-0012">Acyltransferase</keyword>
<dbReference type="PANTHER" id="PTHR43420:SF47">
    <property type="entry name" value="N-ACETYLTRANSFERASE DOMAIN-CONTAINING PROTEIN"/>
    <property type="match status" value="1"/>
</dbReference>
<dbReference type="Gene3D" id="3.40.630.30">
    <property type="match status" value="1"/>
</dbReference>
<proteinExistence type="predicted"/>
<protein>
    <submittedName>
        <fullName evidence="4">GNAT family N-acetyltransferase</fullName>
    </submittedName>
</protein>
<evidence type="ECO:0000259" key="3">
    <source>
        <dbReference type="PROSITE" id="PS51186"/>
    </source>
</evidence>
<organism evidence="4 5">
    <name type="scientific">Paenibacillus lutimineralis</name>
    <dbReference type="NCBI Taxonomy" id="2707005"/>
    <lineage>
        <taxon>Bacteria</taxon>
        <taxon>Bacillati</taxon>
        <taxon>Bacillota</taxon>
        <taxon>Bacilli</taxon>
        <taxon>Bacillales</taxon>
        <taxon>Paenibacillaceae</taxon>
        <taxon>Paenibacillus</taxon>
    </lineage>
</organism>